<dbReference type="Proteomes" id="UP001235939">
    <property type="component" value="Chromosome 09"/>
</dbReference>
<sequence length="202" mass="23130">MLKASIKWHVLSISIEILFNAVQSVIYRLQAVFENERRHIEQGLGSYVRKRFLFKRIIGMMKGLVSRRSKASSEDIMSEGAVCLAIGRNSDRQKGNEDEFTTQLSRVSNWVHFQQDLISTTPPRLPLKTEVDIDSAVGILNEKINDSYSKNTIVSSSKLIKNPKTKALIREKNKARKRWQTTWDPAHRATYLNLQGMVNQAL</sequence>
<name>A0ABY6KSW7_9ARAC</name>
<evidence type="ECO:0000313" key="2">
    <source>
        <dbReference type="Proteomes" id="UP001235939"/>
    </source>
</evidence>
<organism evidence="1 2">
    <name type="scientific">Cordylochernes scorpioides</name>
    <dbReference type="NCBI Taxonomy" id="51811"/>
    <lineage>
        <taxon>Eukaryota</taxon>
        <taxon>Metazoa</taxon>
        <taxon>Ecdysozoa</taxon>
        <taxon>Arthropoda</taxon>
        <taxon>Chelicerata</taxon>
        <taxon>Arachnida</taxon>
        <taxon>Pseudoscorpiones</taxon>
        <taxon>Cheliferoidea</taxon>
        <taxon>Chernetidae</taxon>
        <taxon>Cordylochernes</taxon>
    </lineage>
</organism>
<gene>
    <name evidence="1" type="ORF">LAZ67_9001312</name>
</gene>
<proteinExistence type="predicted"/>
<protein>
    <submittedName>
        <fullName evidence="1">Uncharacterized protein</fullName>
    </submittedName>
</protein>
<reference evidence="1 2" key="1">
    <citation type="submission" date="2022-01" db="EMBL/GenBank/DDBJ databases">
        <title>A chromosomal length assembly of Cordylochernes scorpioides.</title>
        <authorList>
            <person name="Zeh D."/>
            <person name="Zeh J."/>
        </authorList>
    </citation>
    <scope>NUCLEOTIDE SEQUENCE [LARGE SCALE GENOMIC DNA]</scope>
    <source>
        <strain evidence="1">IN4F17</strain>
        <tissue evidence="1">Whole Body</tissue>
    </source>
</reference>
<accession>A0ABY6KSW7</accession>
<keyword evidence="2" id="KW-1185">Reference proteome</keyword>
<dbReference type="EMBL" id="CP092871">
    <property type="protein sequence ID" value="UYV71954.1"/>
    <property type="molecule type" value="Genomic_DNA"/>
</dbReference>
<evidence type="ECO:0000313" key="1">
    <source>
        <dbReference type="EMBL" id="UYV71954.1"/>
    </source>
</evidence>